<feature type="compositionally biased region" description="Basic and acidic residues" evidence="1">
    <location>
        <begin position="30"/>
        <end position="39"/>
    </location>
</feature>
<dbReference type="Gene3D" id="3.40.50.150">
    <property type="entry name" value="Vaccinia Virus protein VP39"/>
    <property type="match status" value="1"/>
</dbReference>
<dbReference type="Pfam" id="PF13649">
    <property type="entry name" value="Methyltransf_25"/>
    <property type="match status" value="1"/>
</dbReference>
<evidence type="ECO:0000313" key="4">
    <source>
        <dbReference type="Proteomes" id="UP001498398"/>
    </source>
</evidence>
<feature type="compositionally biased region" description="Polar residues" evidence="1">
    <location>
        <begin position="17"/>
        <end position="28"/>
    </location>
</feature>
<reference evidence="3 4" key="1">
    <citation type="submission" date="2024-01" db="EMBL/GenBank/DDBJ databases">
        <title>A draft genome for the cacao thread blight pathogen Marasmiellus scandens.</title>
        <authorList>
            <person name="Baruah I.K."/>
            <person name="Leung J."/>
            <person name="Bukari Y."/>
            <person name="Amoako-Attah I."/>
            <person name="Meinhardt L.W."/>
            <person name="Bailey B.A."/>
            <person name="Cohen S.P."/>
        </authorList>
    </citation>
    <scope>NUCLEOTIDE SEQUENCE [LARGE SCALE GENOMIC DNA]</scope>
    <source>
        <strain evidence="3 4">GH-19</strain>
    </source>
</reference>
<dbReference type="Proteomes" id="UP001498398">
    <property type="component" value="Unassembled WGS sequence"/>
</dbReference>
<accession>A0ABR1JSM8</accession>
<dbReference type="CDD" id="cd02440">
    <property type="entry name" value="AdoMet_MTases"/>
    <property type="match status" value="1"/>
</dbReference>
<evidence type="ECO:0000313" key="3">
    <source>
        <dbReference type="EMBL" id="KAK7465408.1"/>
    </source>
</evidence>
<dbReference type="PANTHER" id="PTHR43591">
    <property type="entry name" value="METHYLTRANSFERASE"/>
    <property type="match status" value="1"/>
</dbReference>
<evidence type="ECO:0000256" key="1">
    <source>
        <dbReference type="SAM" id="MobiDB-lite"/>
    </source>
</evidence>
<organism evidence="3 4">
    <name type="scientific">Marasmiellus scandens</name>
    <dbReference type="NCBI Taxonomy" id="2682957"/>
    <lineage>
        <taxon>Eukaryota</taxon>
        <taxon>Fungi</taxon>
        <taxon>Dikarya</taxon>
        <taxon>Basidiomycota</taxon>
        <taxon>Agaricomycotina</taxon>
        <taxon>Agaricomycetes</taxon>
        <taxon>Agaricomycetidae</taxon>
        <taxon>Agaricales</taxon>
        <taxon>Marasmiineae</taxon>
        <taxon>Omphalotaceae</taxon>
        <taxon>Marasmiellus</taxon>
    </lineage>
</organism>
<evidence type="ECO:0000259" key="2">
    <source>
        <dbReference type="Pfam" id="PF13649"/>
    </source>
</evidence>
<proteinExistence type="predicted"/>
<name>A0ABR1JSM8_9AGAR</name>
<dbReference type="EMBL" id="JBANRG010000006">
    <property type="protein sequence ID" value="KAK7465408.1"/>
    <property type="molecule type" value="Genomic_DNA"/>
</dbReference>
<feature type="domain" description="Methyltransferase" evidence="2">
    <location>
        <begin position="100"/>
        <end position="196"/>
    </location>
</feature>
<protein>
    <recommendedName>
        <fullName evidence="2">Methyltransferase domain-containing protein</fullName>
    </recommendedName>
</protein>
<gene>
    <name evidence="3" type="ORF">VKT23_005386</name>
</gene>
<dbReference type="InterPro" id="IPR029063">
    <property type="entry name" value="SAM-dependent_MTases_sf"/>
</dbReference>
<dbReference type="InterPro" id="IPR041698">
    <property type="entry name" value="Methyltransf_25"/>
</dbReference>
<comment type="caution">
    <text evidence="3">The sequence shown here is derived from an EMBL/GenBank/DDBJ whole genome shotgun (WGS) entry which is preliminary data.</text>
</comment>
<feature type="compositionally biased region" description="Low complexity" evidence="1">
    <location>
        <begin position="1"/>
        <end position="16"/>
    </location>
</feature>
<sequence length="205" mass="23181">MNFATSASSNTTASGSPPRSSFATTSVSFDGKRKPKDSQFEIKNGQKLHSFDAEKAPYPLSYDKHILELESLDNRLTKFLRNGSQSFFNFPEDEQPCRCLDLGCGMGTWVVEAAKEWPHCEFVGFDLVNVQIPLKILEKSIADRIQFVHGNFLTTKLPFEDDEFDHVHIQHIARGVPENKWGMLFEEINRIIRPGGSIEMIEDGV</sequence>
<feature type="region of interest" description="Disordered" evidence="1">
    <location>
        <begin position="1"/>
        <end position="39"/>
    </location>
</feature>
<dbReference type="SUPFAM" id="SSF53335">
    <property type="entry name" value="S-adenosyl-L-methionine-dependent methyltransferases"/>
    <property type="match status" value="1"/>
</dbReference>
<dbReference type="PANTHER" id="PTHR43591:SF24">
    <property type="entry name" value="2-METHOXY-6-POLYPRENYL-1,4-BENZOQUINOL METHYLASE, MITOCHONDRIAL"/>
    <property type="match status" value="1"/>
</dbReference>
<keyword evidence="4" id="KW-1185">Reference proteome</keyword>